<organism evidence="7 10">
    <name type="scientific">Azospirillum argentinense</name>
    <dbReference type="NCBI Taxonomy" id="2970906"/>
    <lineage>
        <taxon>Bacteria</taxon>
        <taxon>Pseudomonadati</taxon>
        <taxon>Pseudomonadota</taxon>
        <taxon>Alphaproteobacteria</taxon>
        <taxon>Rhodospirillales</taxon>
        <taxon>Azospirillaceae</taxon>
        <taxon>Azospirillum</taxon>
    </lineage>
</organism>
<evidence type="ECO:0000313" key="12">
    <source>
        <dbReference type="Proteomes" id="UP001628281"/>
    </source>
</evidence>
<dbReference type="Pfam" id="PF00126">
    <property type="entry name" value="HTH_1"/>
    <property type="match status" value="1"/>
</dbReference>
<evidence type="ECO:0000256" key="5">
    <source>
        <dbReference type="SAM" id="MobiDB-lite"/>
    </source>
</evidence>
<evidence type="ECO:0000313" key="7">
    <source>
        <dbReference type="EMBL" id="AIB13220.1"/>
    </source>
</evidence>
<feature type="domain" description="HTH lysR-type" evidence="6">
    <location>
        <begin position="11"/>
        <end position="62"/>
    </location>
</feature>
<comment type="similarity">
    <text evidence="1">Belongs to the LysR transcriptional regulatory family.</text>
</comment>
<dbReference type="Proteomes" id="UP000027186">
    <property type="component" value="Plasmid AbAZ39_p1"/>
</dbReference>
<dbReference type="InterPro" id="IPR058163">
    <property type="entry name" value="LysR-type_TF_proteobact-type"/>
</dbReference>
<evidence type="ECO:0000313" key="9">
    <source>
        <dbReference type="EMBL" id="MFL7905820.1"/>
    </source>
</evidence>
<dbReference type="Gene3D" id="1.10.10.10">
    <property type="entry name" value="Winged helix-like DNA-binding domain superfamily/Winged helix DNA-binding domain"/>
    <property type="match status" value="1"/>
</dbReference>
<dbReference type="InterPro" id="IPR011991">
    <property type="entry name" value="ArsR-like_HTH"/>
</dbReference>
<dbReference type="PANTHER" id="PTHR30537:SF3">
    <property type="entry name" value="TRANSCRIPTIONAL REGULATORY PROTEIN"/>
    <property type="match status" value="1"/>
</dbReference>
<dbReference type="Gene3D" id="3.40.190.290">
    <property type="match status" value="1"/>
</dbReference>
<keyword evidence="2" id="KW-0805">Transcription regulation</keyword>
<name>A0A060DK75_9PROT</name>
<accession>A0A060DK75</accession>
<dbReference type="AlphaFoldDB" id="A0A060DK75"/>
<dbReference type="GO" id="GO:0003700">
    <property type="term" value="F:DNA-binding transcription factor activity"/>
    <property type="evidence" value="ECO:0007669"/>
    <property type="project" value="InterPro"/>
</dbReference>
<dbReference type="OrthoDB" id="7333438at2"/>
<geneLocation type="plasmid" evidence="7 10">
    <name>AbAZ39_p1</name>
</geneLocation>
<keyword evidence="12" id="KW-1185">Reference proteome</keyword>
<dbReference type="EMBL" id="CP007794">
    <property type="protein sequence ID" value="AIB13220.1"/>
    <property type="molecule type" value="Genomic_DNA"/>
</dbReference>
<reference evidence="8 11" key="2">
    <citation type="submission" date="2019-07" db="EMBL/GenBank/DDBJ databases">
        <title>Genome sequencing of the stress-tolerant strain Azospirillum brasilense Az19.</title>
        <authorList>
            <person name="Maroniche G.A."/>
            <person name="Garcia J.E."/>
            <person name="Pagnussat L."/>
            <person name="Amenta M."/>
            <person name="Creus C.M."/>
        </authorList>
    </citation>
    <scope>NUCLEOTIDE SEQUENCE [LARGE SCALE GENOMIC DNA]</scope>
    <source>
        <strain evidence="8 11">Az19</strain>
    </source>
</reference>
<evidence type="ECO:0000313" key="11">
    <source>
        <dbReference type="Proteomes" id="UP000325333"/>
    </source>
</evidence>
<dbReference type="KEGG" id="abq:ABAZ39_14755"/>
<dbReference type="EMBL" id="VEWN01000005">
    <property type="protein sequence ID" value="KAA1056112.1"/>
    <property type="molecule type" value="Genomic_DNA"/>
</dbReference>
<dbReference type="InterPro" id="IPR000847">
    <property type="entry name" value="LysR_HTH_N"/>
</dbReference>
<dbReference type="CDD" id="cd00090">
    <property type="entry name" value="HTH_ARSR"/>
    <property type="match status" value="1"/>
</dbReference>
<dbReference type="SUPFAM" id="SSF46785">
    <property type="entry name" value="Winged helix' DNA-binding domain"/>
    <property type="match status" value="1"/>
</dbReference>
<dbReference type="RefSeq" id="WP_040133777.1">
    <property type="nucleotide sequence ID" value="NZ_CP007794.1"/>
</dbReference>
<keyword evidence="4" id="KW-0804">Transcription</keyword>
<evidence type="ECO:0000256" key="1">
    <source>
        <dbReference type="ARBA" id="ARBA00009437"/>
    </source>
</evidence>
<reference evidence="7 10" key="1">
    <citation type="journal article" date="2014" name="Genome Announc.">
        <title>Complete Genome Sequence of the Model Rhizosphere Strain Azospirillum brasilense Az39, Successfully Applied in Agriculture.</title>
        <authorList>
            <person name="Rivera D."/>
            <person name="Revale S."/>
            <person name="Molina R."/>
            <person name="Gualpa J."/>
            <person name="Puente M."/>
            <person name="Maroniche G."/>
            <person name="Paris G."/>
            <person name="Baker D."/>
            <person name="Clavijo B."/>
            <person name="McLay K."/>
            <person name="Spaepen S."/>
            <person name="Perticari A."/>
            <person name="Vazquez M."/>
            <person name="Wisniewski-Dye F."/>
            <person name="Watkins C."/>
            <person name="Martinez-Abarca F."/>
            <person name="Vanderleyden J."/>
            <person name="Cassan F."/>
        </authorList>
    </citation>
    <scope>NUCLEOTIDE SEQUENCE [LARGE SCALE GENOMIC DNA]</scope>
    <source>
        <strain evidence="7 10">Az39</strain>
        <plasmid evidence="7">AbAZ39_p1</plasmid>
    </source>
</reference>
<dbReference type="PROSITE" id="PS50931">
    <property type="entry name" value="HTH_LYSR"/>
    <property type="match status" value="1"/>
</dbReference>
<feature type="compositionally biased region" description="Basic and acidic residues" evidence="5">
    <location>
        <begin position="301"/>
        <end position="318"/>
    </location>
</feature>
<evidence type="ECO:0000313" key="10">
    <source>
        <dbReference type="Proteomes" id="UP000027186"/>
    </source>
</evidence>
<evidence type="ECO:0000256" key="4">
    <source>
        <dbReference type="ARBA" id="ARBA00023163"/>
    </source>
</evidence>
<dbReference type="InterPro" id="IPR036390">
    <property type="entry name" value="WH_DNA-bd_sf"/>
</dbReference>
<reference evidence="9 12" key="3">
    <citation type="submission" date="2024-11" db="EMBL/GenBank/DDBJ databases">
        <title>Draft genome sequences of two bacteria associated to sugarcane roots in Colombia.</title>
        <authorList>
            <person name="Pardo-Diaz S."/>
            <person name="Masmela-Mendoza J."/>
            <person name="Delgadillo-Duran P."/>
            <person name="Bautista E.J."/>
            <person name="Rojas-Tapias D.F."/>
        </authorList>
    </citation>
    <scope>NUCLEOTIDE SEQUENCE [LARGE SCALE GENOMIC DNA]</scope>
    <source>
        <strain evidence="9 12">Ap18</strain>
    </source>
</reference>
<dbReference type="GO" id="GO:0006351">
    <property type="term" value="P:DNA-templated transcription"/>
    <property type="evidence" value="ECO:0007669"/>
    <property type="project" value="TreeGrafter"/>
</dbReference>
<gene>
    <name evidence="7" type="ORF">ABAZ39_14755</name>
    <name evidence="9" type="ORF">ACJ41P_32160</name>
    <name evidence="8" type="ORF">FH063_005087</name>
</gene>
<proteinExistence type="inferred from homology"/>
<sequence>MSQEPAWDLYRTFLAVLREGSLSAAARSLGLTQPTVSRHLEALEDAVRLRLFVRSQRGLTPTEAALELEPYADTIASAAAAMLRVASGHGAVVGGTVRISASEVVGVEVLPPILTALRERHPHLTIELVLSNTVEDLLRRDADIAVRMVEPAQDALVAKHVGIIALGFHAHRRYLDRRGMPATLGELVQHDVIGFDRETPAIRAMLKRVRGVDRSAFALRADSDLAQLAMLRAGFGIGVCQVPVAARDPDLVRVLADAFVLNLPTWVVMHEDLRSSPRCHTVFNALVDGLAAHSKAGASSAHREPGTRPEMPPDKPEW</sequence>
<dbReference type="PRINTS" id="PR00039">
    <property type="entry name" value="HTHLYSR"/>
</dbReference>
<dbReference type="Proteomes" id="UP001628281">
    <property type="component" value="Unassembled WGS sequence"/>
</dbReference>
<evidence type="ECO:0000259" key="6">
    <source>
        <dbReference type="PROSITE" id="PS50931"/>
    </source>
</evidence>
<dbReference type="GO" id="GO:0043565">
    <property type="term" value="F:sequence-specific DNA binding"/>
    <property type="evidence" value="ECO:0007669"/>
    <property type="project" value="TreeGrafter"/>
</dbReference>
<protein>
    <submittedName>
        <fullName evidence="7">LysR family transcriptional regulator</fullName>
    </submittedName>
</protein>
<dbReference type="InterPro" id="IPR005119">
    <property type="entry name" value="LysR_subst-bd"/>
</dbReference>
<dbReference type="Proteomes" id="UP000325333">
    <property type="component" value="Unassembled WGS sequence"/>
</dbReference>
<evidence type="ECO:0000256" key="2">
    <source>
        <dbReference type="ARBA" id="ARBA00023015"/>
    </source>
</evidence>
<dbReference type="SUPFAM" id="SSF53850">
    <property type="entry name" value="Periplasmic binding protein-like II"/>
    <property type="match status" value="1"/>
</dbReference>
<keyword evidence="3" id="KW-0238">DNA-binding</keyword>
<dbReference type="EMBL" id="JBJLSN010000101">
    <property type="protein sequence ID" value="MFL7905820.1"/>
    <property type="molecule type" value="Genomic_DNA"/>
</dbReference>
<evidence type="ECO:0000256" key="3">
    <source>
        <dbReference type="ARBA" id="ARBA00023125"/>
    </source>
</evidence>
<dbReference type="InterPro" id="IPR036388">
    <property type="entry name" value="WH-like_DNA-bd_sf"/>
</dbReference>
<keyword evidence="7" id="KW-0614">Plasmid</keyword>
<accession>A0A5B0KU74</accession>
<dbReference type="PANTHER" id="PTHR30537">
    <property type="entry name" value="HTH-TYPE TRANSCRIPTIONAL REGULATOR"/>
    <property type="match status" value="1"/>
</dbReference>
<evidence type="ECO:0000313" key="8">
    <source>
        <dbReference type="EMBL" id="KAA1056112.1"/>
    </source>
</evidence>
<dbReference type="Pfam" id="PF03466">
    <property type="entry name" value="LysR_substrate"/>
    <property type="match status" value="1"/>
</dbReference>
<feature type="region of interest" description="Disordered" evidence="5">
    <location>
        <begin position="296"/>
        <end position="318"/>
    </location>
</feature>